<proteinExistence type="predicted"/>
<reference evidence="2 3" key="2">
    <citation type="submission" date="2018-11" db="EMBL/GenBank/DDBJ databases">
        <authorList>
            <consortium name="Pathogen Informatics"/>
        </authorList>
    </citation>
    <scope>NUCLEOTIDE SEQUENCE [LARGE SCALE GENOMIC DNA]</scope>
    <source>
        <strain evidence="2 3">NST_G2</strain>
    </source>
</reference>
<evidence type="ECO:0000313" key="2">
    <source>
        <dbReference type="EMBL" id="VDL86236.1"/>
    </source>
</evidence>
<evidence type="ECO:0000256" key="1">
    <source>
        <dbReference type="SAM" id="MobiDB-lite"/>
    </source>
</evidence>
<keyword evidence="3" id="KW-1185">Reference proteome</keyword>
<feature type="region of interest" description="Disordered" evidence="1">
    <location>
        <begin position="22"/>
        <end position="43"/>
    </location>
</feature>
<feature type="region of interest" description="Disordered" evidence="1">
    <location>
        <begin position="59"/>
        <end position="82"/>
    </location>
</feature>
<dbReference type="WBParaSite" id="SSLN_0000082901-mRNA-1">
    <property type="protein sequence ID" value="SSLN_0000082901-mRNA-1"/>
    <property type="gene ID" value="SSLN_0000082901"/>
</dbReference>
<sequence>MLLWPPLTGTQLLPVAPRSWVLPSGHTPGNRHDRRAKPAGRGSQIAKYAVVKLKQTTIPPIPIPSPYPPGCSDNPRSNRPERRTVLVTRELARYKVDIAALSETQFSEQGRDI</sequence>
<organism evidence="4">
    <name type="scientific">Schistocephalus solidus</name>
    <name type="common">Tapeworm</name>
    <dbReference type="NCBI Taxonomy" id="70667"/>
    <lineage>
        <taxon>Eukaryota</taxon>
        <taxon>Metazoa</taxon>
        <taxon>Spiralia</taxon>
        <taxon>Lophotrochozoa</taxon>
        <taxon>Platyhelminthes</taxon>
        <taxon>Cestoda</taxon>
        <taxon>Eucestoda</taxon>
        <taxon>Diphyllobothriidea</taxon>
        <taxon>Diphyllobothriidae</taxon>
        <taxon>Schistocephalus</taxon>
    </lineage>
</organism>
<protein>
    <submittedName>
        <fullName evidence="2 4">Uncharacterized protein</fullName>
    </submittedName>
</protein>
<gene>
    <name evidence="2" type="ORF">SSLN_LOCUS796</name>
</gene>
<feature type="compositionally biased region" description="Pro residues" evidence="1">
    <location>
        <begin position="59"/>
        <end position="69"/>
    </location>
</feature>
<dbReference type="EMBL" id="UYSU01000787">
    <property type="protein sequence ID" value="VDL86236.1"/>
    <property type="molecule type" value="Genomic_DNA"/>
</dbReference>
<accession>A0A183S998</accession>
<name>A0A183S998_SCHSO</name>
<reference evidence="4" key="1">
    <citation type="submission" date="2016-06" db="UniProtKB">
        <authorList>
            <consortium name="WormBaseParasite"/>
        </authorList>
    </citation>
    <scope>IDENTIFICATION</scope>
</reference>
<evidence type="ECO:0000313" key="3">
    <source>
        <dbReference type="Proteomes" id="UP000275846"/>
    </source>
</evidence>
<evidence type="ECO:0000313" key="4">
    <source>
        <dbReference type="WBParaSite" id="SSLN_0000082901-mRNA-1"/>
    </source>
</evidence>
<dbReference type="Proteomes" id="UP000275846">
    <property type="component" value="Unassembled WGS sequence"/>
</dbReference>
<dbReference type="AlphaFoldDB" id="A0A183S998"/>